<comment type="similarity">
    <text evidence="8">Belongs to the AP2/ERF transcription factor family. ERF subfamily.</text>
</comment>
<evidence type="ECO:0000256" key="4">
    <source>
        <dbReference type="ARBA" id="ARBA00023125"/>
    </source>
</evidence>
<evidence type="ECO:0000313" key="11">
    <source>
        <dbReference type="EMBL" id="KAJ8764028.1"/>
    </source>
</evidence>
<keyword evidence="6" id="KW-0804">Transcription</keyword>
<dbReference type="GO" id="GO:0045893">
    <property type="term" value="P:positive regulation of DNA-templated transcription"/>
    <property type="evidence" value="ECO:0007669"/>
    <property type="project" value="TreeGrafter"/>
</dbReference>
<dbReference type="GO" id="GO:0006950">
    <property type="term" value="P:response to stress"/>
    <property type="evidence" value="ECO:0007669"/>
    <property type="project" value="TreeGrafter"/>
</dbReference>
<keyword evidence="3" id="KW-0346">Stress response</keyword>
<evidence type="ECO:0000256" key="8">
    <source>
        <dbReference type="ARBA" id="ARBA00024343"/>
    </source>
</evidence>
<keyword evidence="5" id="KW-0010">Activator</keyword>
<keyword evidence="2" id="KW-0805">Transcription regulation</keyword>
<dbReference type="GO" id="GO:0000976">
    <property type="term" value="F:transcription cis-regulatory region binding"/>
    <property type="evidence" value="ECO:0007669"/>
    <property type="project" value="TreeGrafter"/>
</dbReference>
<keyword evidence="7" id="KW-0539">Nucleus</keyword>
<comment type="caution">
    <text evidence="11">The sequence shown here is derived from an EMBL/GenBank/DDBJ whole genome shotgun (WGS) entry which is preliminary data.</text>
</comment>
<evidence type="ECO:0000256" key="9">
    <source>
        <dbReference type="SAM" id="MobiDB-lite"/>
    </source>
</evidence>
<dbReference type="PANTHER" id="PTHR31241">
    <property type="entry name" value="DEHYDRATION-RESPONSIVE ELEMENT-BINDING PROTEIN 2C"/>
    <property type="match status" value="1"/>
</dbReference>
<feature type="compositionally biased region" description="Polar residues" evidence="9">
    <location>
        <begin position="143"/>
        <end position="154"/>
    </location>
</feature>
<sequence>MGSFVASSDVVCVPSASIRKRKRRDGTKSVAQTLKKWKEYNEYIDSGGNGDNKPSRRVPAKGSKKGCMKGKGGPQNSVCNYRGVRQRTWGKWVAEIREPNRGPRLWLGTFPTAYEAALAYDEAARAMYGPYARLNLPEVAHTTGTSRGPFSSITPKDYSPVATPAGSDSTMTSNHSEICGCEDIKEHVAKIDYGEGQSQIKTEPPAMYEPALRNCALKEEVKNDQEETMQGIRETEAESYPTKEEVEKSEACETPKAVDFGWINGHDGQDFLQDFSMDEIFSVDELLSSMDSPPLHTNFDTAQRSYPQNPMMQHQATFENPYARFICSSEHTELPVPSGNVYNFDFLMPGRQEDNTLQLDDQGFCDLGLSELDFENA</sequence>
<evidence type="ECO:0000256" key="7">
    <source>
        <dbReference type="ARBA" id="ARBA00023242"/>
    </source>
</evidence>
<dbReference type="GO" id="GO:0005634">
    <property type="term" value="C:nucleus"/>
    <property type="evidence" value="ECO:0007669"/>
    <property type="project" value="UniProtKB-SubCell"/>
</dbReference>
<dbReference type="Pfam" id="PF00847">
    <property type="entry name" value="AP2"/>
    <property type="match status" value="1"/>
</dbReference>
<organism evidence="11 12">
    <name type="scientific">Erythroxylum novogranatense</name>
    <dbReference type="NCBI Taxonomy" id="1862640"/>
    <lineage>
        <taxon>Eukaryota</taxon>
        <taxon>Viridiplantae</taxon>
        <taxon>Streptophyta</taxon>
        <taxon>Embryophyta</taxon>
        <taxon>Tracheophyta</taxon>
        <taxon>Spermatophyta</taxon>
        <taxon>Magnoliopsida</taxon>
        <taxon>eudicotyledons</taxon>
        <taxon>Gunneridae</taxon>
        <taxon>Pentapetalae</taxon>
        <taxon>rosids</taxon>
        <taxon>fabids</taxon>
        <taxon>Malpighiales</taxon>
        <taxon>Erythroxylaceae</taxon>
        <taxon>Erythroxylum</taxon>
    </lineage>
</organism>
<protein>
    <recommendedName>
        <fullName evidence="10">AP2/ERF domain-containing protein</fullName>
    </recommendedName>
</protein>
<dbReference type="Gene3D" id="3.30.730.10">
    <property type="entry name" value="AP2/ERF domain"/>
    <property type="match status" value="1"/>
</dbReference>
<evidence type="ECO:0000256" key="1">
    <source>
        <dbReference type="ARBA" id="ARBA00004123"/>
    </source>
</evidence>
<feature type="compositionally biased region" description="Basic residues" evidence="9">
    <location>
        <begin position="55"/>
        <end position="68"/>
    </location>
</feature>
<comment type="subcellular location">
    <subcellularLocation>
        <location evidence="1">Nucleus</location>
    </subcellularLocation>
</comment>
<dbReference type="GO" id="GO:0003700">
    <property type="term" value="F:DNA-binding transcription factor activity"/>
    <property type="evidence" value="ECO:0007669"/>
    <property type="project" value="InterPro"/>
</dbReference>
<feature type="region of interest" description="Disordered" evidence="9">
    <location>
        <begin position="143"/>
        <end position="174"/>
    </location>
</feature>
<dbReference type="InterPro" id="IPR001471">
    <property type="entry name" value="AP2/ERF_dom"/>
</dbReference>
<evidence type="ECO:0000256" key="2">
    <source>
        <dbReference type="ARBA" id="ARBA00023015"/>
    </source>
</evidence>
<feature type="domain" description="AP2/ERF" evidence="10">
    <location>
        <begin position="80"/>
        <end position="137"/>
    </location>
</feature>
<dbReference type="CDD" id="cd00018">
    <property type="entry name" value="AP2"/>
    <property type="match status" value="1"/>
</dbReference>
<dbReference type="SUPFAM" id="SSF54171">
    <property type="entry name" value="DNA-binding domain"/>
    <property type="match status" value="1"/>
</dbReference>
<evidence type="ECO:0000256" key="6">
    <source>
        <dbReference type="ARBA" id="ARBA00023163"/>
    </source>
</evidence>
<name>A0AAV8TD38_9ROSI</name>
<dbReference type="SMART" id="SM00380">
    <property type="entry name" value="AP2"/>
    <property type="match status" value="1"/>
</dbReference>
<dbReference type="InterPro" id="IPR036955">
    <property type="entry name" value="AP2/ERF_dom_sf"/>
</dbReference>
<evidence type="ECO:0000259" key="10">
    <source>
        <dbReference type="PROSITE" id="PS51032"/>
    </source>
</evidence>
<dbReference type="EMBL" id="JAIWQS010000005">
    <property type="protein sequence ID" value="KAJ8764028.1"/>
    <property type="molecule type" value="Genomic_DNA"/>
</dbReference>
<gene>
    <name evidence="11" type="ORF">K2173_004913</name>
</gene>
<dbReference type="PRINTS" id="PR00367">
    <property type="entry name" value="ETHRSPELEMNT"/>
</dbReference>
<feature type="region of interest" description="Disordered" evidence="9">
    <location>
        <begin position="44"/>
        <end position="76"/>
    </location>
</feature>
<dbReference type="PANTHER" id="PTHR31241:SF62">
    <property type="entry name" value="DEHYDRATION-RESPONSIVE ELEMENT-BINDING PROTEIN 2D"/>
    <property type="match status" value="1"/>
</dbReference>
<proteinExistence type="inferred from homology"/>
<keyword evidence="4" id="KW-0238">DNA-binding</keyword>
<dbReference type="PROSITE" id="PS51032">
    <property type="entry name" value="AP2_ERF"/>
    <property type="match status" value="1"/>
</dbReference>
<dbReference type="InterPro" id="IPR016177">
    <property type="entry name" value="DNA-bd_dom_sf"/>
</dbReference>
<dbReference type="AlphaFoldDB" id="A0AAV8TD38"/>
<evidence type="ECO:0000256" key="5">
    <source>
        <dbReference type="ARBA" id="ARBA00023159"/>
    </source>
</evidence>
<accession>A0AAV8TD38</accession>
<evidence type="ECO:0000313" key="12">
    <source>
        <dbReference type="Proteomes" id="UP001159364"/>
    </source>
</evidence>
<dbReference type="Proteomes" id="UP001159364">
    <property type="component" value="Linkage Group LG05"/>
</dbReference>
<reference evidence="11 12" key="1">
    <citation type="submission" date="2021-09" db="EMBL/GenBank/DDBJ databases">
        <title>Genomic insights and catalytic innovation underlie evolution of tropane alkaloids biosynthesis.</title>
        <authorList>
            <person name="Wang Y.-J."/>
            <person name="Tian T."/>
            <person name="Huang J.-P."/>
            <person name="Huang S.-X."/>
        </authorList>
    </citation>
    <scope>NUCLEOTIDE SEQUENCE [LARGE SCALE GENOMIC DNA]</scope>
    <source>
        <strain evidence="11">KIB-2018</strain>
        <tissue evidence="11">Leaf</tissue>
    </source>
</reference>
<keyword evidence="12" id="KW-1185">Reference proteome</keyword>
<dbReference type="FunFam" id="3.30.730.10:FF:000001">
    <property type="entry name" value="Ethylene-responsive transcription factor 2"/>
    <property type="match status" value="1"/>
</dbReference>
<evidence type="ECO:0000256" key="3">
    <source>
        <dbReference type="ARBA" id="ARBA00023016"/>
    </source>
</evidence>